<dbReference type="PANTHER" id="PTHR18866:SF33">
    <property type="entry name" value="METHYLCROTONOYL-COA CARBOXYLASE SUBUNIT ALPHA, MITOCHONDRIAL-RELATED"/>
    <property type="match status" value="1"/>
</dbReference>
<evidence type="ECO:0000256" key="4">
    <source>
        <dbReference type="ARBA" id="ARBA00022840"/>
    </source>
</evidence>
<accession>I4EIA2</accession>
<dbReference type="InterPro" id="IPR005481">
    <property type="entry name" value="BC-like_N"/>
</dbReference>
<evidence type="ECO:0000256" key="6">
    <source>
        <dbReference type="PROSITE-ProRule" id="PRU00409"/>
    </source>
</evidence>
<keyword evidence="4 6" id="KW-0067">ATP-binding</keyword>
<dbReference type="SUPFAM" id="SSF56059">
    <property type="entry name" value="Glutathione synthetase ATP-binding domain-like"/>
    <property type="match status" value="1"/>
</dbReference>
<dbReference type="RefSeq" id="WP_008478571.1">
    <property type="nucleotide sequence ID" value="NZ_CAGS01000268.1"/>
</dbReference>
<dbReference type="InterPro" id="IPR005479">
    <property type="entry name" value="CPAse_ATP-bd"/>
</dbReference>
<dbReference type="GO" id="GO:0046872">
    <property type="term" value="F:metal ion binding"/>
    <property type="evidence" value="ECO:0007669"/>
    <property type="project" value="InterPro"/>
</dbReference>
<dbReference type="InterPro" id="IPR011761">
    <property type="entry name" value="ATP-grasp"/>
</dbReference>
<dbReference type="EMBL" id="CAGS01000268">
    <property type="protein sequence ID" value="CCF84414.1"/>
    <property type="molecule type" value="Genomic_DNA"/>
</dbReference>
<dbReference type="FunFam" id="2.40.50.100:FF:000003">
    <property type="entry name" value="Acetyl-CoA carboxylase biotin carboxyl carrier protein"/>
    <property type="match status" value="1"/>
</dbReference>
<evidence type="ECO:0000256" key="3">
    <source>
        <dbReference type="ARBA" id="ARBA00022741"/>
    </source>
</evidence>
<dbReference type="GO" id="GO:0005524">
    <property type="term" value="F:ATP binding"/>
    <property type="evidence" value="ECO:0007669"/>
    <property type="project" value="UniProtKB-UniRule"/>
</dbReference>
<evidence type="ECO:0000259" key="9">
    <source>
        <dbReference type="PROSITE" id="PS50979"/>
    </source>
</evidence>
<proteinExistence type="predicted"/>
<dbReference type="Pfam" id="PF02786">
    <property type="entry name" value="CPSase_L_D2"/>
    <property type="match status" value="1"/>
</dbReference>
<dbReference type="PROSITE" id="PS00866">
    <property type="entry name" value="CPSASE_1"/>
    <property type="match status" value="1"/>
</dbReference>
<organism evidence="10 11">
    <name type="scientific">Nitrolancea hollandica Lb</name>
    <dbReference type="NCBI Taxonomy" id="1129897"/>
    <lineage>
        <taxon>Bacteria</taxon>
        <taxon>Pseudomonadati</taxon>
        <taxon>Thermomicrobiota</taxon>
        <taxon>Thermomicrobia</taxon>
        <taxon>Sphaerobacterales</taxon>
        <taxon>Sphaerobacterineae</taxon>
        <taxon>Sphaerobacteraceae</taxon>
        <taxon>Nitrolancea</taxon>
    </lineage>
</organism>
<dbReference type="SUPFAM" id="SSF52440">
    <property type="entry name" value="PreATP-grasp domain"/>
    <property type="match status" value="1"/>
</dbReference>
<dbReference type="InterPro" id="IPR011053">
    <property type="entry name" value="Single_hybrid_motif"/>
</dbReference>
<evidence type="ECO:0000259" key="7">
    <source>
        <dbReference type="PROSITE" id="PS50968"/>
    </source>
</evidence>
<dbReference type="PROSITE" id="PS50968">
    <property type="entry name" value="BIOTINYL_LIPOYL"/>
    <property type="match status" value="1"/>
</dbReference>
<protein>
    <submittedName>
        <fullName evidence="10">Pyruvate carboxylase, pyruvate carboxylase and biotin carboxyl carrier protein</fullName>
        <ecNumber evidence="10">6.4.1.1</ecNumber>
    </submittedName>
</protein>
<dbReference type="FunFam" id="3.40.50.20:FF:000010">
    <property type="entry name" value="Propionyl-CoA carboxylase subunit alpha"/>
    <property type="match status" value="1"/>
</dbReference>
<dbReference type="Gene3D" id="3.30.470.20">
    <property type="entry name" value="ATP-grasp fold, B domain"/>
    <property type="match status" value="1"/>
</dbReference>
<dbReference type="InterPro" id="IPR011764">
    <property type="entry name" value="Biotin_carboxylation_dom"/>
</dbReference>
<keyword evidence="3 6" id="KW-0547">Nucleotide-binding</keyword>
<dbReference type="SMART" id="SM00878">
    <property type="entry name" value="Biotin_carb_C"/>
    <property type="match status" value="1"/>
</dbReference>
<reference evidence="10 11" key="1">
    <citation type="journal article" date="2012" name="ISME J.">
        <title>Nitrification expanded: discovery, physiology and genomics of a nitrite-oxidizing bacterium from the phylum Chloroflexi.</title>
        <authorList>
            <person name="Sorokin D.Y."/>
            <person name="Lucker S."/>
            <person name="Vejmelkova D."/>
            <person name="Kostrikina N.A."/>
            <person name="Kleerebezem R."/>
            <person name="Rijpstra W.I."/>
            <person name="Damste J.S."/>
            <person name="Le Paslier D."/>
            <person name="Muyzer G."/>
            <person name="Wagner M."/>
            <person name="van Loosdrecht M.C."/>
            <person name="Daims H."/>
        </authorList>
    </citation>
    <scope>NUCLEOTIDE SEQUENCE [LARGE SCALE GENOMIC DNA]</scope>
    <source>
        <strain evidence="11">none</strain>
    </source>
</reference>
<dbReference type="OrthoDB" id="9807469at2"/>
<dbReference type="Proteomes" id="UP000004221">
    <property type="component" value="Unassembled WGS sequence"/>
</dbReference>
<sequence length="586" mass="62717">MGERVQAFQKILVANRGEIALRIMRACRELGIAAIAVYGAGELDAPHVRYADEAYRIPSDQPIPYLDIAALIEVARRANADAVHPGYGFLAENAAFATACAEAGIVFIGPPAPAMRVMGDKVRARHAAIEAGVPVVPGSDGPVDIDGARAFGDANGYPIALKAAAGGGGRGFRVAWQASEVEGAYRGATGEGARYFGDATVYAERYLDHPRHIEIQVFADTHGNVVSLGERDCSIQRRHQKLIEESPSPAIDQALRQQMGRTAVALARSVDYLGAGTVEYLFQDGAFYFLEMNTRIQVEHPVTEMVTGIDLVKEQIQVAAGEPLSFDGEIEPRGHAIECRINAEDPFRSFAPSPGTVTTFRPPSGFGIRVDSGAGDGHKVLPEYDSLLAKLIVWGRDRDEAIARLRRVLTEFSITGLATTIPFHRAVAGHPVFQRGTFDTRFLERYPDILQAATAPDLGGGTQVNGHQRTAEEYVVEVAGKRFDVRLYAPASKTPSRAPVIGRARIGPVTRTQHGEVTSPIQGTVLSVAVESGATVEAGALICVIEAMKMENEITAPHAGIVKAVEVTPGQAVRIGARLAVIDPPA</sequence>
<dbReference type="Gene3D" id="2.40.50.100">
    <property type="match status" value="1"/>
</dbReference>
<dbReference type="NCBIfam" id="NF006367">
    <property type="entry name" value="PRK08591.1"/>
    <property type="match status" value="1"/>
</dbReference>
<dbReference type="GO" id="GO:0004736">
    <property type="term" value="F:pyruvate carboxylase activity"/>
    <property type="evidence" value="ECO:0007669"/>
    <property type="project" value="UniProtKB-EC"/>
</dbReference>
<dbReference type="PROSITE" id="PS50975">
    <property type="entry name" value="ATP_GRASP"/>
    <property type="match status" value="1"/>
</dbReference>
<evidence type="ECO:0000313" key="10">
    <source>
        <dbReference type="EMBL" id="CCF84414.1"/>
    </source>
</evidence>
<dbReference type="Pfam" id="PF02785">
    <property type="entry name" value="Biotin_carb_C"/>
    <property type="match status" value="1"/>
</dbReference>
<evidence type="ECO:0000259" key="8">
    <source>
        <dbReference type="PROSITE" id="PS50975"/>
    </source>
</evidence>
<feature type="domain" description="ATP-grasp" evidence="8">
    <location>
        <begin position="125"/>
        <end position="320"/>
    </location>
</feature>
<dbReference type="InterPro" id="IPR011054">
    <property type="entry name" value="Rudment_hybrid_motif"/>
</dbReference>
<feature type="domain" description="Lipoyl-binding" evidence="7">
    <location>
        <begin position="506"/>
        <end position="583"/>
    </location>
</feature>
<dbReference type="Pfam" id="PF00364">
    <property type="entry name" value="Biotin_lipoyl"/>
    <property type="match status" value="1"/>
</dbReference>
<dbReference type="InterPro" id="IPR050856">
    <property type="entry name" value="Biotin_carboxylase_complex"/>
</dbReference>
<name>I4EIA2_9BACT</name>
<dbReference type="PROSITE" id="PS00867">
    <property type="entry name" value="CPSASE_2"/>
    <property type="match status" value="1"/>
</dbReference>
<dbReference type="PANTHER" id="PTHR18866">
    <property type="entry name" value="CARBOXYLASE:PYRUVATE/ACETYL-COA/PROPIONYL-COA CARBOXYLASE"/>
    <property type="match status" value="1"/>
</dbReference>
<dbReference type="InterPro" id="IPR005482">
    <property type="entry name" value="Biotin_COase_C"/>
</dbReference>
<gene>
    <name evidence="10" type="primary">pyc</name>
    <name evidence="10" type="ORF">NITHO_340003</name>
</gene>
<keyword evidence="2 10" id="KW-0436">Ligase</keyword>
<comment type="caution">
    <text evidence="10">The sequence shown here is derived from an EMBL/GenBank/DDBJ whole genome shotgun (WGS) entry which is preliminary data.</text>
</comment>
<evidence type="ECO:0000256" key="2">
    <source>
        <dbReference type="ARBA" id="ARBA00022598"/>
    </source>
</evidence>
<dbReference type="InterPro" id="IPR000089">
    <property type="entry name" value="Biotin_lipoyl"/>
</dbReference>
<dbReference type="InterPro" id="IPR016185">
    <property type="entry name" value="PreATP-grasp_dom_sf"/>
</dbReference>
<keyword evidence="10" id="KW-0670">Pyruvate</keyword>
<comment type="cofactor">
    <cofactor evidence="1">
        <name>biotin</name>
        <dbReference type="ChEBI" id="CHEBI:57586"/>
    </cofactor>
</comment>
<dbReference type="EC" id="6.4.1.1" evidence="10"/>
<dbReference type="CDD" id="cd06850">
    <property type="entry name" value="biotinyl_domain"/>
    <property type="match status" value="1"/>
</dbReference>
<dbReference type="SUPFAM" id="SSF51230">
    <property type="entry name" value="Single hybrid motif"/>
    <property type="match status" value="1"/>
</dbReference>
<feature type="domain" description="Biotin carboxylation" evidence="9">
    <location>
        <begin position="7"/>
        <end position="448"/>
    </location>
</feature>
<dbReference type="AlphaFoldDB" id="I4EIA2"/>
<evidence type="ECO:0000313" key="11">
    <source>
        <dbReference type="Proteomes" id="UP000004221"/>
    </source>
</evidence>
<dbReference type="PROSITE" id="PS50979">
    <property type="entry name" value="BC"/>
    <property type="match status" value="1"/>
</dbReference>
<dbReference type="Pfam" id="PF00289">
    <property type="entry name" value="Biotin_carb_N"/>
    <property type="match status" value="1"/>
</dbReference>
<evidence type="ECO:0000256" key="5">
    <source>
        <dbReference type="ARBA" id="ARBA00023267"/>
    </source>
</evidence>
<keyword evidence="11" id="KW-1185">Reference proteome</keyword>
<evidence type="ECO:0000256" key="1">
    <source>
        <dbReference type="ARBA" id="ARBA00001953"/>
    </source>
</evidence>
<dbReference type="SUPFAM" id="SSF51246">
    <property type="entry name" value="Rudiment single hybrid motif"/>
    <property type="match status" value="1"/>
</dbReference>
<keyword evidence="5" id="KW-0092">Biotin</keyword>